<name>A0A4D6LCI1_VIGUN</name>
<proteinExistence type="predicted"/>
<keyword evidence="3" id="KW-1185">Reference proteome</keyword>
<gene>
    <name evidence="2" type="ORF">DEO72_LG3g810</name>
</gene>
<feature type="region of interest" description="Disordered" evidence="1">
    <location>
        <begin position="26"/>
        <end position="51"/>
    </location>
</feature>
<feature type="compositionally biased region" description="Acidic residues" evidence="1">
    <location>
        <begin position="37"/>
        <end position="48"/>
    </location>
</feature>
<reference evidence="2 3" key="1">
    <citation type="submission" date="2019-04" db="EMBL/GenBank/DDBJ databases">
        <title>An improved genome assembly and genetic linkage map for asparagus bean, Vigna unguiculata ssp. sesquipedialis.</title>
        <authorList>
            <person name="Xia Q."/>
            <person name="Zhang R."/>
            <person name="Dong Y."/>
        </authorList>
    </citation>
    <scope>NUCLEOTIDE SEQUENCE [LARGE SCALE GENOMIC DNA]</scope>
    <source>
        <tissue evidence="2">Leaf</tissue>
    </source>
</reference>
<protein>
    <recommendedName>
        <fullName evidence="4">Transposase</fullName>
    </recommendedName>
</protein>
<accession>A0A4D6LCI1</accession>
<evidence type="ECO:0008006" key="4">
    <source>
        <dbReference type="Google" id="ProtNLM"/>
    </source>
</evidence>
<evidence type="ECO:0000313" key="3">
    <source>
        <dbReference type="Proteomes" id="UP000501690"/>
    </source>
</evidence>
<evidence type="ECO:0000256" key="1">
    <source>
        <dbReference type="SAM" id="MobiDB-lite"/>
    </source>
</evidence>
<dbReference type="EMBL" id="CP039347">
    <property type="protein sequence ID" value="QCD86289.1"/>
    <property type="molecule type" value="Genomic_DNA"/>
</dbReference>
<dbReference type="Proteomes" id="UP000501690">
    <property type="component" value="Linkage Group LG3"/>
</dbReference>
<organism evidence="2 3">
    <name type="scientific">Vigna unguiculata</name>
    <name type="common">Cowpea</name>
    <dbReference type="NCBI Taxonomy" id="3917"/>
    <lineage>
        <taxon>Eukaryota</taxon>
        <taxon>Viridiplantae</taxon>
        <taxon>Streptophyta</taxon>
        <taxon>Embryophyta</taxon>
        <taxon>Tracheophyta</taxon>
        <taxon>Spermatophyta</taxon>
        <taxon>Magnoliopsida</taxon>
        <taxon>eudicotyledons</taxon>
        <taxon>Gunneridae</taxon>
        <taxon>Pentapetalae</taxon>
        <taxon>rosids</taxon>
        <taxon>fabids</taxon>
        <taxon>Fabales</taxon>
        <taxon>Fabaceae</taxon>
        <taxon>Papilionoideae</taxon>
        <taxon>50 kb inversion clade</taxon>
        <taxon>NPAAA clade</taxon>
        <taxon>indigoferoid/millettioid clade</taxon>
        <taxon>Phaseoleae</taxon>
        <taxon>Vigna</taxon>
    </lineage>
</organism>
<sequence>MSTEEAGEPSINEDDDPHEEFQTVFSQARSEAASCGEGEEISPLDPSEEEKLRKKSWLVTASGKNPKGRVYGVGKLNENHLCGEAFTQQPSSSAVMDSQKILRLEEEIRQSREEFRQSREENQ</sequence>
<evidence type="ECO:0000313" key="2">
    <source>
        <dbReference type="EMBL" id="QCD86289.1"/>
    </source>
</evidence>
<dbReference type="AlphaFoldDB" id="A0A4D6LCI1"/>